<dbReference type="Pfam" id="PF14199">
    <property type="entry name" value="DUF4317"/>
    <property type="match status" value="1"/>
</dbReference>
<reference evidence="2 3" key="2">
    <citation type="submission" date="2009-03" db="EMBL/GenBank/DDBJ databases">
        <title>Draft genome sequence of Coprococcus comes (ATCC 27758).</title>
        <authorList>
            <person name="Sudarsanam P."/>
            <person name="Ley R."/>
            <person name="Guruge J."/>
            <person name="Turnbaugh P.J."/>
            <person name="Mahowald M."/>
            <person name="Liep D."/>
            <person name="Gordon J."/>
        </authorList>
    </citation>
    <scope>NUCLEOTIDE SEQUENCE [LARGE SCALE GENOMIC DNA]</scope>
    <source>
        <strain evidence="2 3">ATCC 27758</strain>
    </source>
</reference>
<evidence type="ECO:0000256" key="1">
    <source>
        <dbReference type="SAM" id="MobiDB-lite"/>
    </source>
</evidence>
<comment type="caution">
    <text evidence="2">The sequence shown here is derived from an EMBL/GenBank/DDBJ whole genome shotgun (WGS) entry which is preliminary data.</text>
</comment>
<reference evidence="2 3" key="1">
    <citation type="submission" date="2009-02" db="EMBL/GenBank/DDBJ databases">
        <authorList>
            <person name="Fulton L."/>
            <person name="Clifton S."/>
            <person name="Fulton B."/>
            <person name="Xu J."/>
            <person name="Minx P."/>
            <person name="Pepin K.H."/>
            <person name="Johnson M."/>
            <person name="Bhonagiri V."/>
            <person name="Nash W.E."/>
            <person name="Mardis E.R."/>
            <person name="Wilson R.K."/>
        </authorList>
    </citation>
    <scope>NUCLEOTIDE SEQUENCE [LARGE SCALE GENOMIC DNA]</scope>
    <source>
        <strain evidence="2 3">ATCC 27758</strain>
    </source>
</reference>
<sequence>MNKKEVTEIKKKQFTPSNCAITRICGCYVDGEKEKKTEMKDAFLSLPEEEMFKYFDIFRKSLSGTIGKNLLNMEFPLETESEGGTQEFLLKLRNSRLTDDALLEEFYNRVIDSYDYAENYLILLVHAAYDIPGKSTDGSEMFDASDEVYDYIMCTFCPVKLSKPGLSYHAEENSFHERIRDWIVEMPDAGFLFPAFNDRSTDIHNLLYYSKNAENLGNGLTDLLLGCVPPLTAGNQKDTFRTLIEETLGDDCDYDTVKNIHENLNEMIEQNSENPEPLALDKAEVKYLLAKSGVEEEKLETFDEQYDSAAGEHSTLLASNIANLKKFEIKTPDITIQVNPECSDLVETRIIDGQKCLVIVVDDRVEINGISAKTAVSGGLPKSSTPDASDESKSDTSENEMDVPF</sequence>
<dbReference type="AlphaFoldDB" id="C0B9D9"/>
<proteinExistence type="predicted"/>
<organism evidence="2 3">
    <name type="scientific">Coprococcus comes ATCC 27758</name>
    <dbReference type="NCBI Taxonomy" id="470146"/>
    <lineage>
        <taxon>Bacteria</taxon>
        <taxon>Bacillati</taxon>
        <taxon>Bacillota</taxon>
        <taxon>Clostridia</taxon>
        <taxon>Lachnospirales</taxon>
        <taxon>Lachnospiraceae</taxon>
        <taxon>Coprococcus</taxon>
    </lineage>
</organism>
<gene>
    <name evidence="2" type="ORF">COPCOM_01765</name>
</gene>
<dbReference type="HOGENOM" id="CLU_044566_1_0_9"/>
<evidence type="ECO:0000313" key="2">
    <source>
        <dbReference type="EMBL" id="EEG89891.1"/>
    </source>
</evidence>
<protein>
    <recommendedName>
        <fullName evidence="4">DUF4317 domain-containing protein</fullName>
    </recommendedName>
</protein>
<name>C0B9D9_9FIRM</name>
<dbReference type="InterPro" id="IPR025466">
    <property type="entry name" value="DUF4317"/>
</dbReference>
<dbReference type="Proteomes" id="UP000003793">
    <property type="component" value="Unassembled WGS sequence"/>
</dbReference>
<dbReference type="EMBL" id="ABVR01000040">
    <property type="protein sequence ID" value="EEG89891.1"/>
    <property type="molecule type" value="Genomic_DNA"/>
</dbReference>
<accession>C0B9D9</accession>
<evidence type="ECO:0000313" key="3">
    <source>
        <dbReference type="Proteomes" id="UP000003793"/>
    </source>
</evidence>
<evidence type="ECO:0008006" key="4">
    <source>
        <dbReference type="Google" id="ProtNLM"/>
    </source>
</evidence>
<feature type="region of interest" description="Disordered" evidence="1">
    <location>
        <begin position="375"/>
        <end position="405"/>
    </location>
</feature>